<keyword evidence="4" id="KW-1185">Reference proteome</keyword>
<evidence type="ECO:0000313" key="3">
    <source>
        <dbReference type="EMBL" id="VDD90040.1"/>
    </source>
</evidence>
<name>A0A158QAH1_ENTVE</name>
<feature type="transmembrane region" description="Helical" evidence="2">
    <location>
        <begin position="131"/>
        <end position="151"/>
    </location>
</feature>
<feature type="transmembrane region" description="Helical" evidence="2">
    <location>
        <begin position="358"/>
        <end position="377"/>
    </location>
</feature>
<keyword evidence="2" id="KW-0812">Transmembrane</keyword>
<evidence type="ECO:0000256" key="2">
    <source>
        <dbReference type="SAM" id="Phobius"/>
    </source>
</evidence>
<feature type="transmembrane region" description="Helical" evidence="2">
    <location>
        <begin position="311"/>
        <end position="338"/>
    </location>
</feature>
<evidence type="ECO:0000313" key="4">
    <source>
        <dbReference type="Proteomes" id="UP000274131"/>
    </source>
</evidence>
<feature type="transmembrane region" description="Helical" evidence="2">
    <location>
        <begin position="87"/>
        <end position="110"/>
    </location>
</feature>
<dbReference type="Proteomes" id="UP000274131">
    <property type="component" value="Unassembled WGS sequence"/>
</dbReference>
<protein>
    <submittedName>
        <fullName evidence="5">Otopetrin-2</fullName>
    </submittedName>
</protein>
<accession>A0A158QAH1</accession>
<feature type="transmembrane region" description="Helical" evidence="2">
    <location>
        <begin position="53"/>
        <end position="75"/>
    </location>
</feature>
<sequence length="618" mass="72181">MLLTYHDIPPVKFWLRLQNICTITLYVIFLLCLTSNFYVLFCRENTVFYLRTYHLVIGGLMLSCIFIMIEFLYRSRYVPKLDEPHEIPIPALIGAVALSVGVSVGYLYLMMYNYAFRKCDKLVDITYGSELYLDSIYSAMMILFTLFSLAYIMQRRYYGSINTNLDRVNRLYINITFCIVWIKVVIYKGYLSHEELCQRHELEQYWCPVLQRKYECEPEEDLHGTQRIWYYLHRGLLEIAVMSCASEIYPVLLIAHWLACGNAEETAEHFLKKQRRGVRSILREFVNNISTVAVEANESGPSLHIRPFIKIIFNLLTTVTTVLRTKIILLMIIRWLVLLYYSMDYNNLWPEHWITNDAVQVVAFFSQMIFFIFLYIWSRKLRSHRLDAHHRASARGDVIILFGCCVFLFVKFLLQLMEDTFQFTDNYYNVKEAVTLWTQFLAIRKILAISDKDAKKTRHFLSFVAVSGCLLGFIHFGSTFLETTIIHYQLDEKDYGYSKRTLMTMIFTQTLFPADYLYGFTVASCWLEVIIRYIEIGFFQVGEPYLGEESHHGSHAHAAPSRLSSTLTLRTSDDTLRFRSKAPQIPSIPENRPSTSTSTESSNMSNTTVEEESEAARI</sequence>
<evidence type="ECO:0000313" key="5">
    <source>
        <dbReference type="WBParaSite" id="EVEC_0000513801-mRNA-1"/>
    </source>
</evidence>
<gene>
    <name evidence="3" type="ORF">EVEC_LOCUS4791</name>
</gene>
<feature type="transmembrane region" description="Helical" evidence="2">
    <location>
        <begin position="398"/>
        <end position="417"/>
    </location>
</feature>
<dbReference type="AlphaFoldDB" id="A0A158QAH1"/>
<keyword evidence="2" id="KW-1133">Transmembrane helix</keyword>
<feature type="region of interest" description="Disordered" evidence="1">
    <location>
        <begin position="580"/>
        <end position="618"/>
    </location>
</feature>
<organism evidence="5">
    <name type="scientific">Enterobius vermicularis</name>
    <name type="common">Human pinworm</name>
    <dbReference type="NCBI Taxonomy" id="51028"/>
    <lineage>
        <taxon>Eukaryota</taxon>
        <taxon>Metazoa</taxon>
        <taxon>Ecdysozoa</taxon>
        <taxon>Nematoda</taxon>
        <taxon>Chromadorea</taxon>
        <taxon>Rhabditida</taxon>
        <taxon>Spirurina</taxon>
        <taxon>Oxyuridomorpha</taxon>
        <taxon>Oxyuroidea</taxon>
        <taxon>Oxyuridae</taxon>
        <taxon>Enterobius</taxon>
    </lineage>
</organism>
<evidence type="ECO:0000256" key="1">
    <source>
        <dbReference type="SAM" id="MobiDB-lite"/>
    </source>
</evidence>
<feature type="transmembrane region" description="Helical" evidence="2">
    <location>
        <begin position="20"/>
        <end position="41"/>
    </location>
</feature>
<dbReference type="OrthoDB" id="430340at2759"/>
<keyword evidence="2" id="KW-0472">Membrane</keyword>
<feature type="compositionally biased region" description="Acidic residues" evidence="1">
    <location>
        <begin position="609"/>
        <end position="618"/>
    </location>
</feature>
<feature type="transmembrane region" description="Helical" evidence="2">
    <location>
        <begin position="171"/>
        <end position="190"/>
    </location>
</feature>
<dbReference type="STRING" id="51028.A0A158QAH1"/>
<feature type="transmembrane region" description="Helical" evidence="2">
    <location>
        <begin position="460"/>
        <end position="481"/>
    </location>
</feature>
<dbReference type="WBParaSite" id="EVEC_0000513801-mRNA-1">
    <property type="protein sequence ID" value="EVEC_0000513801-mRNA-1"/>
    <property type="gene ID" value="EVEC_0000513801"/>
</dbReference>
<reference evidence="3 4" key="2">
    <citation type="submission" date="2018-10" db="EMBL/GenBank/DDBJ databases">
        <authorList>
            <consortium name="Pathogen Informatics"/>
        </authorList>
    </citation>
    <scope>NUCLEOTIDE SEQUENCE [LARGE SCALE GENOMIC DNA]</scope>
</reference>
<feature type="compositionally biased region" description="Low complexity" evidence="1">
    <location>
        <begin position="594"/>
        <end position="608"/>
    </location>
</feature>
<reference evidence="5" key="1">
    <citation type="submission" date="2016-04" db="UniProtKB">
        <authorList>
            <consortium name="WormBaseParasite"/>
        </authorList>
    </citation>
    <scope>IDENTIFICATION</scope>
</reference>
<dbReference type="EMBL" id="UXUI01007963">
    <property type="protein sequence ID" value="VDD90040.1"/>
    <property type="molecule type" value="Genomic_DNA"/>
</dbReference>
<proteinExistence type="predicted"/>